<dbReference type="PANTHER" id="PTHR34580">
    <property type="match status" value="1"/>
</dbReference>
<gene>
    <name evidence="3" type="ORF">OKE68_11725</name>
</gene>
<dbReference type="InterPro" id="IPR051534">
    <property type="entry name" value="CBASS_pafABC_assoc_protein"/>
</dbReference>
<evidence type="ECO:0000259" key="2">
    <source>
        <dbReference type="Pfam" id="PF25583"/>
    </source>
</evidence>
<feature type="domain" description="WYL" evidence="1">
    <location>
        <begin position="38"/>
        <end position="108"/>
    </location>
</feature>
<dbReference type="InterPro" id="IPR026881">
    <property type="entry name" value="WYL_dom"/>
</dbReference>
<sequence>SVFQNDLLNSAIFLSSLNTDMLLPRFVLPETRKNTGLEHFHSISQAIEKHLEVNISYFDYSTEKIKIKTIQPYLLKQKDFKWYVLAVDNSTPEIQFKSYALERIGEITTGKKFKSQVIDFQTPYRDALGMFTNGEAERIILQYDHRDGHYLKANPLHNSQKVVSEDDKTITFEFFVKPNEDLLMELMKRSWSVKIIEPTSLKCKMISLWKDALNRNLS</sequence>
<evidence type="ECO:0000313" key="4">
    <source>
        <dbReference type="Proteomes" id="UP001207440"/>
    </source>
</evidence>
<dbReference type="InterPro" id="IPR057727">
    <property type="entry name" value="WCX_dom"/>
</dbReference>
<dbReference type="PANTHER" id="PTHR34580:SF9">
    <property type="entry name" value="SLL5097 PROTEIN"/>
    <property type="match status" value="1"/>
</dbReference>
<name>A0AAP3ANG2_RIEAN</name>
<dbReference type="Pfam" id="PF25583">
    <property type="entry name" value="WCX"/>
    <property type="match status" value="1"/>
</dbReference>
<dbReference type="PROSITE" id="PS52050">
    <property type="entry name" value="WYL"/>
    <property type="match status" value="1"/>
</dbReference>
<dbReference type="AlphaFoldDB" id="A0AAP3ANG2"/>
<dbReference type="RefSeq" id="WP_253066606.1">
    <property type="nucleotide sequence ID" value="NZ_JAMXVR010000155.1"/>
</dbReference>
<organism evidence="3 4">
    <name type="scientific">Riemerella anatipestifer</name>
    <name type="common">Moraxella anatipestifer</name>
    <dbReference type="NCBI Taxonomy" id="34085"/>
    <lineage>
        <taxon>Bacteria</taxon>
        <taxon>Pseudomonadati</taxon>
        <taxon>Bacteroidota</taxon>
        <taxon>Flavobacteriia</taxon>
        <taxon>Flavobacteriales</taxon>
        <taxon>Weeksellaceae</taxon>
        <taxon>Riemerella</taxon>
    </lineage>
</organism>
<feature type="non-terminal residue" evidence="3">
    <location>
        <position position="1"/>
    </location>
</feature>
<evidence type="ECO:0000313" key="3">
    <source>
        <dbReference type="EMBL" id="MCW0524971.1"/>
    </source>
</evidence>
<dbReference type="EMBL" id="JAOZYT010000146">
    <property type="protein sequence ID" value="MCW0524971.1"/>
    <property type="molecule type" value="Genomic_DNA"/>
</dbReference>
<feature type="domain" description="WCX" evidence="2">
    <location>
        <begin position="140"/>
        <end position="213"/>
    </location>
</feature>
<evidence type="ECO:0000259" key="1">
    <source>
        <dbReference type="Pfam" id="PF13280"/>
    </source>
</evidence>
<dbReference type="Pfam" id="PF13280">
    <property type="entry name" value="WYL"/>
    <property type="match status" value="1"/>
</dbReference>
<proteinExistence type="predicted"/>
<accession>A0AAP3ANG2</accession>
<comment type="caution">
    <text evidence="3">The sequence shown here is derived from an EMBL/GenBank/DDBJ whole genome shotgun (WGS) entry which is preliminary data.</text>
</comment>
<protein>
    <submittedName>
        <fullName evidence="3">WYL domain-containing protein</fullName>
    </submittedName>
</protein>
<dbReference type="Proteomes" id="UP001207440">
    <property type="component" value="Unassembled WGS sequence"/>
</dbReference>
<reference evidence="3" key="1">
    <citation type="submission" date="2022-10" db="EMBL/GenBank/DDBJ databases">
        <title>Sifting through the core-genome to identify putative cross-protective antigens against Riemerella anatipestifer.</title>
        <authorList>
            <person name="Zheng X."/>
            <person name="Zhang W."/>
        </authorList>
    </citation>
    <scope>NUCLEOTIDE SEQUENCE</scope>
    <source>
        <strain evidence="3">ZWRA178</strain>
    </source>
</reference>